<reference evidence="3 4" key="1">
    <citation type="journal article" date="2013" name="Genome Announc.">
        <title>Draft Genome Sequence of Rhizobium mesoamericanum STM3625, a Nitrogen-Fixing Symbiont of Mimosa pudica Isolated in French Guiana (South America).</title>
        <authorList>
            <person name="Moulin L."/>
            <person name="Mornico D."/>
            <person name="Melkonian R."/>
            <person name="Klonowska A."/>
        </authorList>
    </citation>
    <scope>NUCLEOTIDE SEQUENCE [LARGE SCALE GENOMIC DNA]</scope>
    <source>
        <strain evidence="3 4">STM3625</strain>
    </source>
</reference>
<dbReference type="STRING" id="1211777.BN77_1614"/>
<dbReference type="Proteomes" id="UP000009319">
    <property type="component" value="Unassembled WGS sequence"/>
</dbReference>
<comment type="caution">
    <text evidence="3">The sequence shown here is derived from an EMBL/GenBank/DDBJ whole genome shotgun (WGS) entry which is preliminary data.</text>
</comment>
<dbReference type="eggNOG" id="COG0784">
    <property type="taxonomic scope" value="Bacteria"/>
</dbReference>
<keyword evidence="4" id="KW-1185">Reference proteome</keyword>
<dbReference type="EMBL" id="CANI01000006">
    <property type="protein sequence ID" value="CCM74484.1"/>
    <property type="molecule type" value="Genomic_DNA"/>
</dbReference>
<keyword evidence="1" id="KW-0597">Phosphoprotein</keyword>
<evidence type="ECO:0000256" key="1">
    <source>
        <dbReference type="PROSITE-ProRule" id="PRU00169"/>
    </source>
</evidence>
<dbReference type="PROSITE" id="PS50110">
    <property type="entry name" value="RESPONSE_REGULATORY"/>
    <property type="match status" value="1"/>
</dbReference>
<dbReference type="RefSeq" id="WP_007530224.1">
    <property type="nucleotide sequence ID" value="NZ_HF536772.1"/>
</dbReference>
<dbReference type="SUPFAM" id="SSF52172">
    <property type="entry name" value="CheY-like"/>
    <property type="match status" value="1"/>
</dbReference>
<gene>
    <name evidence="3" type="ORF">BN77_1614</name>
</gene>
<dbReference type="GO" id="GO:0000160">
    <property type="term" value="P:phosphorelay signal transduction system"/>
    <property type="evidence" value="ECO:0007669"/>
    <property type="project" value="InterPro"/>
</dbReference>
<dbReference type="HOGENOM" id="CLU_1383177_0_0_5"/>
<dbReference type="InterPro" id="IPR001789">
    <property type="entry name" value="Sig_transdc_resp-reg_receiver"/>
</dbReference>
<protein>
    <recommendedName>
        <fullName evidence="2">Response regulatory domain-containing protein</fullName>
    </recommendedName>
</protein>
<feature type="modified residue" description="4-aspartylphosphate" evidence="1">
    <location>
        <position position="128"/>
    </location>
</feature>
<proteinExistence type="predicted"/>
<dbReference type="Gene3D" id="3.40.50.2300">
    <property type="match status" value="1"/>
</dbReference>
<dbReference type="AlphaFoldDB" id="K0PXA8"/>
<name>K0PXA8_9HYPH</name>
<sequence>MLPSLSSLDDREIKAILKAVRKWCSANGVDINSTEGRRAMTIAIDHVQQTGSSDNIGEIFSRPSPDQTGNSARTRAPRILIAEDEYLLAHELAVALEDRGAIVVGPSASEKDAMANVEARAPTQAVVDINLGLGPSFTLSRFLAKRGIPFVFMTGYDRDIVPPEFSDVPFHKKPLDIESFAEDLIARSEYLSGSTAS</sequence>
<organism evidence="3 4">
    <name type="scientific">Rhizobium mesoamericanum STM3625</name>
    <dbReference type="NCBI Taxonomy" id="1211777"/>
    <lineage>
        <taxon>Bacteria</taxon>
        <taxon>Pseudomonadati</taxon>
        <taxon>Pseudomonadota</taxon>
        <taxon>Alphaproteobacteria</taxon>
        <taxon>Hyphomicrobiales</taxon>
        <taxon>Rhizobiaceae</taxon>
        <taxon>Rhizobium/Agrobacterium group</taxon>
        <taxon>Rhizobium</taxon>
    </lineage>
</organism>
<dbReference type="InterPro" id="IPR011006">
    <property type="entry name" value="CheY-like_superfamily"/>
</dbReference>
<evidence type="ECO:0000313" key="3">
    <source>
        <dbReference type="EMBL" id="CCM74484.1"/>
    </source>
</evidence>
<evidence type="ECO:0000259" key="2">
    <source>
        <dbReference type="PROSITE" id="PS50110"/>
    </source>
</evidence>
<accession>K0PXA8</accession>
<feature type="domain" description="Response regulatory" evidence="2">
    <location>
        <begin position="78"/>
        <end position="188"/>
    </location>
</feature>
<evidence type="ECO:0000313" key="4">
    <source>
        <dbReference type="Proteomes" id="UP000009319"/>
    </source>
</evidence>